<dbReference type="Proteomes" id="UP000465062">
    <property type="component" value="Chromosome"/>
</dbReference>
<dbReference type="RefSeq" id="WP_034758672.1">
    <property type="nucleotide sequence ID" value="NZ_CCDN010000001.1"/>
</dbReference>
<dbReference type="SMART" id="SM00563">
    <property type="entry name" value="PlsC"/>
    <property type="match status" value="1"/>
</dbReference>
<dbReference type="PANTHER" id="PTHR10434:SF11">
    <property type="entry name" value="1-ACYL-SN-GLYCEROL-3-PHOSPHATE ACYLTRANSFERASE"/>
    <property type="match status" value="1"/>
</dbReference>
<dbReference type="GeneID" id="77235982"/>
<keyword evidence="2 4" id="KW-0012">Acyltransferase</keyword>
<dbReference type="GO" id="GO:0006654">
    <property type="term" value="P:phosphatidic acid biosynthetic process"/>
    <property type="evidence" value="ECO:0007669"/>
    <property type="project" value="TreeGrafter"/>
</dbReference>
<organism evidence="4 5">
    <name type="scientific">Rossellomorea vietnamensis</name>
    <dbReference type="NCBI Taxonomy" id="218284"/>
    <lineage>
        <taxon>Bacteria</taxon>
        <taxon>Bacillati</taxon>
        <taxon>Bacillota</taxon>
        <taxon>Bacilli</taxon>
        <taxon>Bacillales</taxon>
        <taxon>Bacillaceae</taxon>
        <taxon>Rossellomorea</taxon>
    </lineage>
</organism>
<gene>
    <name evidence="4" type="ORF">FHE72_13280</name>
</gene>
<dbReference type="AlphaFoldDB" id="A0A6I6UTB0"/>
<evidence type="ECO:0000259" key="3">
    <source>
        <dbReference type="SMART" id="SM00563"/>
    </source>
</evidence>
<dbReference type="SUPFAM" id="SSF69593">
    <property type="entry name" value="Glycerol-3-phosphate (1)-acyltransferase"/>
    <property type="match status" value="1"/>
</dbReference>
<dbReference type="GO" id="GO:0005886">
    <property type="term" value="C:plasma membrane"/>
    <property type="evidence" value="ECO:0007669"/>
    <property type="project" value="TreeGrafter"/>
</dbReference>
<dbReference type="KEGG" id="bvq:FHE72_13280"/>
<dbReference type="InterPro" id="IPR002123">
    <property type="entry name" value="Plipid/glycerol_acylTrfase"/>
</dbReference>
<evidence type="ECO:0000313" key="4">
    <source>
        <dbReference type="EMBL" id="QHE61876.1"/>
    </source>
</evidence>
<dbReference type="CDD" id="cd06551">
    <property type="entry name" value="LPLAT"/>
    <property type="match status" value="1"/>
</dbReference>
<evidence type="ECO:0000256" key="2">
    <source>
        <dbReference type="ARBA" id="ARBA00023315"/>
    </source>
</evidence>
<proteinExistence type="predicted"/>
<dbReference type="PANTHER" id="PTHR10434">
    <property type="entry name" value="1-ACYL-SN-GLYCEROL-3-PHOSPHATE ACYLTRANSFERASE"/>
    <property type="match status" value="1"/>
</dbReference>
<protein>
    <submittedName>
        <fullName evidence="4">Glycerol acyltransferase</fullName>
    </submittedName>
</protein>
<feature type="domain" description="Phospholipid/glycerol acyltransferase" evidence="3">
    <location>
        <begin position="44"/>
        <end position="161"/>
    </location>
</feature>
<keyword evidence="1 4" id="KW-0808">Transferase</keyword>
<accession>A0A6I6UTB0</accession>
<evidence type="ECO:0000313" key="5">
    <source>
        <dbReference type="Proteomes" id="UP000465062"/>
    </source>
</evidence>
<reference evidence="4 5" key="1">
    <citation type="submission" date="2019-06" db="EMBL/GenBank/DDBJ databases">
        <title>An operon consisting of a P-type ATPase gene and a transcriptional regular gene given the different cadmium resistance in Bacillus vietamensis 151-6 and Bacillus marisflavi 151-25.</title>
        <authorList>
            <person name="Yu X."/>
        </authorList>
    </citation>
    <scope>NUCLEOTIDE SEQUENCE [LARGE SCALE GENOMIC DNA]</scope>
    <source>
        <strain evidence="4 5">151-6</strain>
    </source>
</reference>
<name>A0A6I6UTB0_9BACI</name>
<sequence length="238" mass="28371">MIEPKKSKRFQQLLSGYLTYQLKKHFYRVWIEDQRDSFQQGSGHLVLANHSSWWDGLMVFYLNHHVIKEDSFAMMSQKGMEDFPFFRKIGAFSVNPHSPKDLITSLKFAEKCLQEKKTVWIFPQGKEEHLEKRPLSFMSGPGYLYERNAEIMVTMVTFYYTFRHDQRPELFIRIGREDLDTSQLSTREEMTGHLRMGIETRLDGLKKDIIHENISSFELLLKGFPTNSEWLSFWKRRK</sequence>
<dbReference type="GO" id="GO:0003841">
    <property type="term" value="F:1-acylglycerol-3-phosphate O-acyltransferase activity"/>
    <property type="evidence" value="ECO:0007669"/>
    <property type="project" value="TreeGrafter"/>
</dbReference>
<evidence type="ECO:0000256" key="1">
    <source>
        <dbReference type="ARBA" id="ARBA00022679"/>
    </source>
</evidence>
<dbReference type="EMBL" id="CP047394">
    <property type="protein sequence ID" value="QHE61876.1"/>
    <property type="molecule type" value="Genomic_DNA"/>
</dbReference>
<dbReference type="Pfam" id="PF01553">
    <property type="entry name" value="Acyltransferase"/>
    <property type="match status" value="1"/>
</dbReference>